<feature type="repeat" description="TPR" evidence="1">
    <location>
        <begin position="605"/>
        <end position="638"/>
    </location>
</feature>
<feature type="transmembrane region" description="Helical" evidence="2">
    <location>
        <begin position="41"/>
        <end position="60"/>
    </location>
</feature>
<dbReference type="Gene3D" id="1.25.40.10">
    <property type="entry name" value="Tetratricopeptide repeat domain"/>
    <property type="match status" value="3"/>
</dbReference>
<accession>A0A1F7UL16</accession>
<organism evidence="3 4">
    <name type="scientific">Candidatus Uhrbacteria bacterium RIFCSPHIGHO2_12_FULL_57_11</name>
    <dbReference type="NCBI Taxonomy" id="1802398"/>
    <lineage>
        <taxon>Bacteria</taxon>
        <taxon>Candidatus Uhriibacteriota</taxon>
    </lineage>
</organism>
<sequence length="764" mass="83347">MFVDLTAVLTRLLHFSLLGIVFLMPFFFFPLTADALELPKQFLLIFLTMAAAIFWFGRNVAAKTLEWHPSKLDIPLLVLWAVLLVSTLTSRQRLFSLLGNYENFTWSFLSLSCLLVVFLLIKEAARERSDVLLFTGALSLSGLLAEIFFILKTFFPAAVSWIPLSAGNPVSISSSSFGLFALVLMIIALALLSVPGKRFALRNIFYGAVFALSLTTLALVGFKSLWFISAVGMFFFLVHAVARAESLRFFWVSTCFALLVASILLSFFGTPGRLTAKLPTEVSLSPGVSWKIVSGALTTDAKSFLLGSGPASFVLDFSRFRPESFNANFAWNLRFGSPYSTALEFLGATGVLGAAAMVLVILTALSVIFLVWIRKSGGGGGRRTPDAQTETAALFWGLAAAWLTMLVASFVTIFGAISWLVFFLTPALFQIQSRTAMGQEPAVLRFSFKNSPRRSLLISFVFVLFLASTVILGVFLGKFLAAETAYASGVGALRRGQSEVAATDFAQAVSLHPTRQTYRLALSHAYLVNAAKSAAGAEPDRNLIDTLLALAVGEARRATDLAPNSVVVWQQLAVIYGNARGLVPDANSWVIRSLERAIELEGTNPSLYLLLGQARIFDKQTDEAAKNFQKAVQLKPDYIEAYLALGALGEQTGKIDEAVAYLNQAALVAPRNVDALFNLGRLLYERGGEGDTLRARNSLETVVRINPQHANALFLLGLLSERQGNPQIALDYYRKVLELNPDNAEVKRKVDSLITPPPIAEPTP</sequence>
<dbReference type="SUPFAM" id="SSF48452">
    <property type="entry name" value="TPR-like"/>
    <property type="match status" value="1"/>
</dbReference>
<feature type="transmembrane region" description="Helical" evidence="2">
    <location>
        <begin position="394"/>
        <end position="422"/>
    </location>
</feature>
<evidence type="ECO:0000256" key="1">
    <source>
        <dbReference type="PROSITE-ProRule" id="PRU00339"/>
    </source>
</evidence>
<dbReference type="EMBL" id="MGEG01000024">
    <property type="protein sequence ID" value="OGL78976.1"/>
    <property type="molecule type" value="Genomic_DNA"/>
</dbReference>
<comment type="caution">
    <text evidence="3">The sequence shown here is derived from an EMBL/GenBank/DDBJ whole genome shotgun (WGS) entry which is preliminary data.</text>
</comment>
<dbReference type="PANTHER" id="PTHR44523">
    <property type="entry name" value="TETRATRICOPEPTIDE REPEAT PROTEIN 13"/>
    <property type="match status" value="1"/>
</dbReference>
<keyword evidence="1" id="KW-0802">TPR repeat</keyword>
<gene>
    <name evidence="3" type="ORF">A3F28_01605</name>
</gene>
<feature type="transmembrane region" description="Helical" evidence="2">
    <location>
        <begin position="456"/>
        <end position="476"/>
    </location>
</feature>
<feature type="transmembrane region" description="Helical" evidence="2">
    <location>
        <begin position="171"/>
        <end position="192"/>
    </location>
</feature>
<feature type="transmembrane region" description="Helical" evidence="2">
    <location>
        <begin position="72"/>
        <end position="91"/>
    </location>
</feature>
<name>A0A1F7UL16_9BACT</name>
<dbReference type="PROSITE" id="PS50005">
    <property type="entry name" value="TPR"/>
    <property type="match status" value="3"/>
</dbReference>
<reference evidence="3 4" key="1">
    <citation type="journal article" date="2016" name="Nat. Commun.">
        <title>Thousands of microbial genomes shed light on interconnected biogeochemical processes in an aquifer system.</title>
        <authorList>
            <person name="Anantharaman K."/>
            <person name="Brown C.T."/>
            <person name="Hug L.A."/>
            <person name="Sharon I."/>
            <person name="Castelle C.J."/>
            <person name="Probst A.J."/>
            <person name="Thomas B.C."/>
            <person name="Singh A."/>
            <person name="Wilkins M.J."/>
            <person name="Karaoz U."/>
            <person name="Brodie E.L."/>
            <person name="Williams K.H."/>
            <person name="Hubbard S.S."/>
            <person name="Banfield J.F."/>
        </authorList>
    </citation>
    <scope>NUCLEOTIDE SEQUENCE [LARGE SCALE GENOMIC DNA]</scope>
</reference>
<dbReference type="InterPro" id="IPR011990">
    <property type="entry name" value="TPR-like_helical_dom_sf"/>
</dbReference>
<evidence type="ECO:0008006" key="5">
    <source>
        <dbReference type="Google" id="ProtNLM"/>
    </source>
</evidence>
<dbReference type="PANTHER" id="PTHR44523:SF1">
    <property type="entry name" value="TETRATRICOPEPTIDE REPEAT PROTEIN 13"/>
    <property type="match status" value="1"/>
</dbReference>
<proteinExistence type="predicted"/>
<keyword evidence="2" id="KW-0472">Membrane</keyword>
<dbReference type="PROSITE" id="PS50293">
    <property type="entry name" value="TPR_REGION"/>
    <property type="match status" value="1"/>
</dbReference>
<feature type="transmembrane region" description="Helical" evidence="2">
    <location>
        <begin position="133"/>
        <end position="151"/>
    </location>
</feature>
<evidence type="ECO:0000313" key="4">
    <source>
        <dbReference type="Proteomes" id="UP000176598"/>
    </source>
</evidence>
<feature type="transmembrane region" description="Helical" evidence="2">
    <location>
        <begin position="103"/>
        <end position="121"/>
    </location>
</feature>
<feature type="transmembrane region" description="Helical" evidence="2">
    <location>
        <begin position="12"/>
        <end position="29"/>
    </location>
</feature>
<protein>
    <recommendedName>
        <fullName evidence="5">UDP-N-acetylglucosamine--peptide N-acetylglucosaminyltransferase SPINDLY</fullName>
    </recommendedName>
</protein>
<feature type="repeat" description="TPR" evidence="1">
    <location>
        <begin position="710"/>
        <end position="743"/>
    </location>
</feature>
<evidence type="ECO:0000313" key="3">
    <source>
        <dbReference type="EMBL" id="OGL78976.1"/>
    </source>
</evidence>
<feature type="transmembrane region" description="Helical" evidence="2">
    <location>
        <begin position="249"/>
        <end position="269"/>
    </location>
</feature>
<dbReference type="Pfam" id="PF13414">
    <property type="entry name" value="TPR_11"/>
    <property type="match status" value="1"/>
</dbReference>
<feature type="transmembrane region" description="Helical" evidence="2">
    <location>
        <begin position="345"/>
        <end position="373"/>
    </location>
</feature>
<feature type="transmembrane region" description="Helical" evidence="2">
    <location>
        <begin position="199"/>
        <end position="219"/>
    </location>
</feature>
<keyword evidence="2" id="KW-1133">Transmembrane helix</keyword>
<dbReference type="Proteomes" id="UP000176598">
    <property type="component" value="Unassembled WGS sequence"/>
</dbReference>
<dbReference type="Pfam" id="PF13432">
    <property type="entry name" value="TPR_16"/>
    <property type="match status" value="2"/>
</dbReference>
<dbReference type="SMART" id="SM00028">
    <property type="entry name" value="TPR"/>
    <property type="match status" value="4"/>
</dbReference>
<evidence type="ECO:0000256" key="2">
    <source>
        <dbReference type="SAM" id="Phobius"/>
    </source>
</evidence>
<dbReference type="AlphaFoldDB" id="A0A1F7UL16"/>
<feature type="repeat" description="TPR" evidence="1">
    <location>
        <begin position="639"/>
        <end position="672"/>
    </location>
</feature>
<dbReference type="InterPro" id="IPR019734">
    <property type="entry name" value="TPR_rpt"/>
</dbReference>
<feature type="transmembrane region" description="Helical" evidence="2">
    <location>
        <begin position="225"/>
        <end position="242"/>
    </location>
</feature>
<keyword evidence="2" id="KW-0812">Transmembrane</keyword>